<dbReference type="AlphaFoldDB" id="A0A0H5Q8U7"/>
<proteinExistence type="predicted"/>
<sequence>MTITEEYSIDIRVTAEQGKNDYGYPTERYGCDIINTDGELLVGIEPEYKTPFAAVRQALICLTKDNLKNAA</sequence>
<protein>
    <submittedName>
        <fullName evidence="1">Uncharacterized protein</fullName>
    </submittedName>
</protein>
<evidence type="ECO:0000313" key="2">
    <source>
        <dbReference type="Proteomes" id="UP000182715"/>
    </source>
</evidence>
<accession>A0A0H5Q8U7</accession>
<name>A0A0H5Q8U7_NEIMI</name>
<dbReference type="Proteomes" id="UP000182715">
    <property type="component" value="Unassembled WGS sequence"/>
</dbReference>
<dbReference type="EMBL" id="CVTF01000063">
    <property type="protein sequence ID" value="CRY98343.1"/>
    <property type="molecule type" value="Genomic_DNA"/>
</dbReference>
<reference evidence="1 2" key="1">
    <citation type="submission" date="2014-11" db="EMBL/GenBank/DDBJ databases">
        <authorList>
            <person name="Diene M.Seydina."/>
        </authorList>
    </citation>
    <scope>NUCLEOTIDE SEQUENCE [LARGE SCALE GENOMIC DNA]</scope>
    <source>
        <strain evidence="1 2">Neisseria meningitidis CHUV</strain>
    </source>
</reference>
<organism evidence="1 2">
    <name type="scientific">Neisseria meningitidis serogroup B</name>
    <dbReference type="NCBI Taxonomy" id="491"/>
    <lineage>
        <taxon>Bacteria</taxon>
        <taxon>Pseudomonadati</taxon>
        <taxon>Pseudomonadota</taxon>
        <taxon>Betaproteobacteria</taxon>
        <taxon>Neisseriales</taxon>
        <taxon>Neisseriaceae</taxon>
        <taxon>Neisseria</taxon>
    </lineage>
</organism>
<evidence type="ECO:0000313" key="1">
    <source>
        <dbReference type="EMBL" id="CRY98343.1"/>
    </source>
</evidence>